<feature type="signal peptide" evidence="2">
    <location>
        <begin position="1"/>
        <end position="28"/>
    </location>
</feature>
<keyword evidence="2" id="KW-0732">Signal</keyword>
<dbReference type="AlphaFoldDB" id="A0A934SAR1"/>
<feature type="compositionally biased region" description="Basic and acidic residues" evidence="1">
    <location>
        <begin position="265"/>
        <end position="277"/>
    </location>
</feature>
<evidence type="ECO:0000256" key="2">
    <source>
        <dbReference type="SAM" id="SignalP"/>
    </source>
</evidence>
<sequence>MNMKYFRQRFLTMKGLALSLLFSTSLFVSCSKTPPPVGSGVEQIVRGEWGSERTYTNDFFGVSLGIPSEWPLLKGDEENLAFMLKSIRVAAGGDRSTENAFREQFKNIHVPMRALELPDRNDTKNPNVLVMIENIETDPSIKTGGDFLKKMEKFMNSNPEFPKFDGPPTLISINGVDCWTRSSTYNVNGGDGILFSGAGGYTVRQQGYSIVKGHFALTILSTWFSSSDNLCSDFVYKHLAKLEKPGEHVSTDRPAAASETQAESSEIHQHESKPVSQ</sequence>
<dbReference type="Proteomes" id="UP000603141">
    <property type="component" value="Unassembled WGS sequence"/>
</dbReference>
<name>A0A934SAR1_9BACT</name>
<accession>A0A934SAR1</accession>
<evidence type="ECO:0000313" key="3">
    <source>
        <dbReference type="EMBL" id="MBK1884535.1"/>
    </source>
</evidence>
<proteinExistence type="predicted"/>
<gene>
    <name evidence="3" type="ORF">JIN85_19115</name>
</gene>
<keyword evidence="4" id="KW-1185">Reference proteome</keyword>
<reference evidence="3" key="1">
    <citation type="submission" date="2021-01" db="EMBL/GenBank/DDBJ databases">
        <title>Modified the classification status of verrucomicrobia.</title>
        <authorList>
            <person name="Feng X."/>
        </authorList>
    </citation>
    <scope>NUCLEOTIDE SEQUENCE</scope>
    <source>
        <strain evidence="3">KCTC 22041</strain>
    </source>
</reference>
<evidence type="ECO:0000256" key="1">
    <source>
        <dbReference type="SAM" id="MobiDB-lite"/>
    </source>
</evidence>
<organism evidence="3 4">
    <name type="scientific">Luteolibacter pohnpeiensis</name>
    <dbReference type="NCBI Taxonomy" id="454153"/>
    <lineage>
        <taxon>Bacteria</taxon>
        <taxon>Pseudomonadati</taxon>
        <taxon>Verrucomicrobiota</taxon>
        <taxon>Verrucomicrobiia</taxon>
        <taxon>Verrucomicrobiales</taxon>
        <taxon>Verrucomicrobiaceae</taxon>
        <taxon>Luteolibacter</taxon>
    </lineage>
</organism>
<comment type="caution">
    <text evidence="3">The sequence shown here is derived from an EMBL/GenBank/DDBJ whole genome shotgun (WGS) entry which is preliminary data.</text>
</comment>
<protein>
    <recommendedName>
        <fullName evidence="5">Lipoprotein</fullName>
    </recommendedName>
</protein>
<dbReference type="PROSITE" id="PS51257">
    <property type="entry name" value="PROKAR_LIPOPROTEIN"/>
    <property type="match status" value="1"/>
</dbReference>
<dbReference type="RefSeq" id="WP_200273815.1">
    <property type="nucleotide sequence ID" value="NZ_JAENIJ010000056.1"/>
</dbReference>
<feature type="region of interest" description="Disordered" evidence="1">
    <location>
        <begin position="245"/>
        <end position="277"/>
    </location>
</feature>
<evidence type="ECO:0000313" key="4">
    <source>
        <dbReference type="Proteomes" id="UP000603141"/>
    </source>
</evidence>
<evidence type="ECO:0008006" key="5">
    <source>
        <dbReference type="Google" id="ProtNLM"/>
    </source>
</evidence>
<feature type="compositionally biased region" description="Low complexity" evidence="1">
    <location>
        <begin position="255"/>
        <end position="264"/>
    </location>
</feature>
<dbReference type="EMBL" id="JAENIJ010000056">
    <property type="protein sequence ID" value="MBK1884535.1"/>
    <property type="molecule type" value="Genomic_DNA"/>
</dbReference>
<feature type="chain" id="PRO_5037758114" description="Lipoprotein" evidence="2">
    <location>
        <begin position="29"/>
        <end position="277"/>
    </location>
</feature>